<feature type="region of interest" description="Disordered" evidence="1">
    <location>
        <begin position="266"/>
        <end position="290"/>
    </location>
</feature>
<dbReference type="HOGENOM" id="CLU_956178_0_0_11"/>
<keyword evidence="3" id="KW-1185">Reference proteome</keyword>
<evidence type="ECO:0000313" key="3">
    <source>
        <dbReference type="Proteomes" id="UP000003963"/>
    </source>
</evidence>
<evidence type="ECO:0000313" key="2">
    <source>
        <dbReference type="EMBL" id="EFL21075.1"/>
    </source>
</evidence>
<evidence type="ECO:0000256" key="1">
    <source>
        <dbReference type="SAM" id="MobiDB-lite"/>
    </source>
</evidence>
<dbReference type="Gene3D" id="3.60.10.10">
    <property type="entry name" value="Endonuclease/exonuclease/phosphatase"/>
    <property type="match status" value="1"/>
</dbReference>
<protein>
    <submittedName>
        <fullName evidence="2">PE-PGRS family protein</fullName>
    </submittedName>
</protein>
<dbReference type="Proteomes" id="UP000003963">
    <property type="component" value="Unassembled WGS sequence"/>
</dbReference>
<dbReference type="SUPFAM" id="SSF56219">
    <property type="entry name" value="DNase I-like"/>
    <property type="match status" value="1"/>
</dbReference>
<dbReference type="AlphaFoldDB" id="D9WE15"/>
<feature type="region of interest" description="Disordered" evidence="1">
    <location>
        <begin position="171"/>
        <end position="200"/>
    </location>
</feature>
<dbReference type="InterPro" id="IPR036691">
    <property type="entry name" value="Endo/exonu/phosph_ase_sf"/>
</dbReference>
<organism evidence="2 3">
    <name type="scientific">Streptomyces himastatinicus ATCC 53653</name>
    <dbReference type="NCBI Taxonomy" id="457427"/>
    <lineage>
        <taxon>Bacteria</taxon>
        <taxon>Bacillati</taxon>
        <taxon>Actinomycetota</taxon>
        <taxon>Actinomycetes</taxon>
        <taxon>Kitasatosporales</taxon>
        <taxon>Streptomycetaceae</taxon>
        <taxon>Streptomyces</taxon>
        <taxon>Streptomyces violaceusniger group</taxon>
    </lineage>
</organism>
<accession>D9WE15</accession>
<name>D9WE15_9ACTN</name>
<reference evidence="2 3" key="1">
    <citation type="submission" date="2009-02" db="EMBL/GenBank/DDBJ databases">
        <title>Annotation of Streptomyces hygroscopicus strain ATCC 53653.</title>
        <authorList>
            <consortium name="The Broad Institute Genome Sequencing Platform"/>
            <consortium name="Broad Institute Microbial Sequencing Center"/>
            <person name="Fischbach M."/>
            <person name="Godfrey P."/>
            <person name="Ward D."/>
            <person name="Young S."/>
            <person name="Zeng Q."/>
            <person name="Koehrsen M."/>
            <person name="Alvarado L."/>
            <person name="Berlin A.M."/>
            <person name="Bochicchio J."/>
            <person name="Borenstein D."/>
            <person name="Chapman S.B."/>
            <person name="Chen Z."/>
            <person name="Engels R."/>
            <person name="Freedman E."/>
            <person name="Gellesch M."/>
            <person name="Goldberg J."/>
            <person name="Griggs A."/>
            <person name="Gujja S."/>
            <person name="Heilman E.R."/>
            <person name="Heiman D.I."/>
            <person name="Hepburn T.A."/>
            <person name="Howarth C."/>
            <person name="Jen D."/>
            <person name="Larson L."/>
            <person name="Lewis B."/>
            <person name="Mehta T."/>
            <person name="Park D."/>
            <person name="Pearson M."/>
            <person name="Richards J."/>
            <person name="Roberts A."/>
            <person name="Saif S."/>
            <person name="Shea T.D."/>
            <person name="Shenoy N."/>
            <person name="Sisk P."/>
            <person name="Stolte C."/>
            <person name="Sykes S.N."/>
            <person name="Thomson T."/>
            <person name="Walk T."/>
            <person name="White J."/>
            <person name="Yandava C."/>
            <person name="Straight P."/>
            <person name="Clardy J."/>
            <person name="Hung D."/>
            <person name="Kolter R."/>
            <person name="Mekalanos J."/>
            <person name="Walker S."/>
            <person name="Walsh C.T."/>
            <person name="Wieland-Brown L.C."/>
            <person name="Haas B."/>
            <person name="Nusbaum C."/>
            <person name="Birren B."/>
        </authorList>
    </citation>
    <scope>NUCLEOTIDE SEQUENCE [LARGE SCALE GENOMIC DNA]</scope>
    <source>
        <strain evidence="2 3">ATCC 53653</strain>
    </source>
</reference>
<dbReference type="STRING" id="457427.SSOG_00787"/>
<sequence>MSRAGTQPATAAASDLVMFWNLYEAGIDRLEGRDERWLLQRDIVAEHRPRVLMTTEGWGWDRDGGRFFEDAKAGFGMDGALFTAKTGCHLAIFWQRDIEPVETERTPHDLAAWHGHGSATLRLPGWSHELRFVVAHLDPFSPTNRRIESDRLRRYANPGAPAPTVMAMDANSLPPDDPEPDWTTVPRHRRDDHRWPGEKHADRAPLRRLLGEAEDPLFVDAGAHARDRSPTFGHHPPGQAPRRIDVFLLSPALTGALASYQAVDDPRLLPHDGRPGASDHRPITLRLRRR</sequence>
<proteinExistence type="predicted"/>
<gene>
    <name evidence="2" type="ORF">SSOG_00787</name>
</gene>
<feature type="compositionally biased region" description="Basic and acidic residues" evidence="1">
    <location>
        <begin position="266"/>
        <end position="282"/>
    </location>
</feature>
<dbReference type="EMBL" id="GG657754">
    <property type="protein sequence ID" value="EFL21075.1"/>
    <property type="molecule type" value="Genomic_DNA"/>
</dbReference>